<evidence type="ECO:0000313" key="3">
    <source>
        <dbReference type="EMBL" id="GAC02990.1"/>
    </source>
</evidence>
<evidence type="ECO:0000313" key="4">
    <source>
        <dbReference type="Proteomes" id="UP000008372"/>
    </source>
</evidence>
<organism evidence="3 4">
    <name type="scientific">Paraglaciecola agarilytica NO2</name>
    <dbReference type="NCBI Taxonomy" id="1125747"/>
    <lineage>
        <taxon>Bacteria</taxon>
        <taxon>Pseudomonadati</taxon>
        <taxon>Pseudomonadota</taxon>
        <taxon>Gammaproteobacteria</taxon>
        <taxon>Alteromonadales</taxon>
        <taxon>Alteromonadaceae</taxon>
        <taxon>Paraglaciecola</taxon>
    </lineage>
</organism>
<dbReference type="Pfam" id="PF17829">
    <property type="entry name" value="GH115_C"/>
    <property type="match status" value="1"/>
</dbReference>
<dbReference type="RefSeq" id="WP_008301831.1">
    <property type="nucleotide sequence ID" value="NZ_BAEK01000004.1"/>
</dbReference>
<protein>
    <recommendedName>
        <fullName evidence="2">Gylcosyl hydrolase 115 C-terminal domain-containing protein</fullName>
    </recommendedName>
</protein>
<dbReference type="EMBL" id="BAEK01000004">
    <property type="protein sequence ID" value="GAC02990.1"/>
    <property type="molecule type" value="Genomic_DNA"/>
</dbReference>
<sequence length="411" mass="46549">MLRNTCQTTLTMLCFLLVSSGTEAQQSSPVTETILKLKDSQIQSNEGLVVIEAEHYVTQGSTDHRRWIVFNDTSPALHGFADNDPLHVQGASQNSYIELLPDTRTHHSETLVEGRNFSAVPGQLAVIAYPIHFQQSGRYYIWARAYSSGSEDNGVHIGIDAQWPVSSQRLQLCKGKNRWTWSSNQRDQQNHCGTPNTIWLDIPNEGLHTLKVSMREDGFELDKLILTQDPSYVPSGKGPKETRYFPGPIKQKTRFFNINEYSLILIADKEFSSDGKIPFYYDRNNEALAIDARVEAYRDIWVSAELKVSDEIWGKKPTDERKFNQATLVTLGEVDGESSYRVFLNKELIAQVTNKETSIDYQENYFQLGPLTLKPDDILRVEAKAVTNGKIPENGGTAFARGRWRGIILRE</sequence>
<accession>A0ABQ0I0Z9</accession>
<feature type="chain" id="PRO_5045947153" description="Gylcosyl hydrolase 115 C-terminal domain-containing protein" evidence="1">
    <location>
        <begin position="25"/>
        <end position="411"/>
    </location>
</feature>
<dbReference type="Gene3D" id="2.60.120.1620">
    <property type="match status" value="1"/>
</dbReference>
<keyword evidence="1" id="KW-0732">Signal</keyword>
<evidence type="ECO:0000259" key="2">
    <source>
        <dbReference type="Pfam" id="PF17829"/>
    </source>
</evidence>
<reference evidence="3 4" key="1">
    <citation type="journal article" date="2014" name="Environ. Microbiol.">
        <title>Comparative genomics of the marine bacterial genus Glaciecola reveals the high degree of genomic diversity and genomic characteristic for cold adaptation.</title>
        <authorList>
            <person name="Qin Q.L."/>
            <person name="Xie B.B."/>
            <person name="Yu Y."/>
            <person name="Shu Y.L."/>
            <person name="Rong J.C."/>
            <person name="Zhang Y.J."/>
            <person name="Zhao D.L."/>
            <person name="Chen X.L."/>
            <person name="Zhang X.Y."/>
            <person name="Chen B."/>
            <person name="Zhou B.C."/>
            <person name="Zhang Y.Z."/>
        </authorList>
    </citation>
    <scope>NUCLEOTIDE SEQUENCE [LARGE SCALE GENOMIC DNA]</scope>
    <source>
        <strain evidence="3 4">NO2</strain>
    </source>
</reference>
<comment type="caution">
    <text evidence="3">The sequence shown here is derived from an EMBL/GenBank/DDBJ whole genome shotgun (WGS) entry which is preliminary data.</text>
</comment>
<dbReference type="InterPro" id="IPR041437">
    <property type="entry name" value="GH115_C"/>
</dbReference>
<feature type="signal peptide" evidence="1">
    <location>
        <begin position="1"/>
        <end position="24"/>
    </location>
</feature>
<keyword evidence="4" id="KW-1185">Reference proteome</keyword>
<name>A0ABQ0I0Z9_9ALTE</name>
<proteinExistence type="predicted"/>
<evidence type="ECO:0000256" key="1">
    <source>
        <dbReference type="SAM" id="SignalP"/>
    </source>
</evidence>
<feature type="domain" description="Gylcosyl hydrolase 115 C-terminal" evidence="2">
    <location>
        <begin position="93"/>
        <end position="241"/>
    </location>
</feature>
<gene>
    <name evidence="3" type="ORF">GAGA_0125</name>
</gene>
<dbReference type="Proteomes" id="UP000008372">
    <property type="component" value="Unassembled WGS sequence"/>
</dbReference>